<dbReference type="InterPro" id="IPR038430">
    <property type="entry name" value="NDAH_ubi_oxred_su3_sf"/>
</dbReference>
<dbReference type="InterPro" id="IPR000440">
    <property type="entry name" value="NADH_UbQ/plastoQ_OxRdtase_su3"/>
</dbReference>
<dbReference type="EMBL" id="JACHJP010000009">
    <property type="protein sequence ID" value="MBB4919365.1"/>
    <property type="molecule type" value="Genomic_DNA"/>
</dbReference>
<evidence type="ECO:0000313" key="10">
    <source>
        <dbReference type="Proteomes" id="UP000552644"/>
    </source>
</evidence>
<keyword evidence="5 8" id="KW-1133">Transmembrane helix</keyword>
<comment type="caution">
    <text evidence="9">The sequence shown here is derived from an EMBL/GenBank/DDBJ whole genome shotgun (WGS) entry which is preliminary data.</text>
</comment>
<feature type="transmembrane region" description="Helical" evidence="8">
    <location>
        <begin position="55"/>
        <end position="78"/>
    </location>
</feature>
<feature type="transmembrane region" description="Helical" evidence="8">
    <location>
        <begin position="6"/>
        <end position="24"/>
    </location>
</feature>
<proteinExistence type="inferred from homology"/>
<evidence type="ECO:0000256" key="7">
    <source>
        <dbReference type="RuleBase" id="RU003639"/>
    </source>
</evidence>
<accession>A0A7W7VRG0</accession>
<dbReference type="GO" id="GO:0030964">
    <property type="term" value="C:NADH dehydrogenase complex"/>
    <property type="evidence" value="ECO:0007669"/>
    <property type="project" value="TreeGrafter"/>
</dbReference>
<keyword evidence="3" id="KW-0813">Transport</keyword>
<dbReference type="Gene3D" id="1.20.58.1610">
    <property type="entry name" value="NADH:ubiquinone/plastoquinone oxidoreductase, chain 3"/>
    <property type="match status" value="1"/>
</dbReference>
<comment type="function">
    <text evidence="7">NDH-1 shuttles electrons from NADH, via FMN and iron-sulfur (Fe-S) centers, to quinones in the respiratory chain.</text>
</comment>
<reference evidence="9 10" key="1">
    <citation type="submission" date="2020-08" db="EMBL/GenBank/DDBJ databases">
        <title>Genomic Encyclopedia of Type Strains, Phase III (KMG-III): the genomes of soil and plant-associated and newly described type strains.</title>
        <authorList>
            <person name="Whitman W."/>
        </authorList>
    </citation>
    <scope>NUCLEOTIDE SEQUENCE [LARGE SCALE GENOMIC DNA]</scope>
    <source>
        <strain evidence="9 10">CECT 8840</strain>
    </source>
</reference>
<keyword evidence="7" id="KW-0520">NAD</keyword>
<organism evidence="9 10">
    <name type="scientific">Streptosporangium saharense</name>
    <dbReference type="NCBI Taxonomy" id="1706840"/>
    <lineage>
        <taxon>Bacteria</taxon>
        <taxon>Bacillati</taxon>
        <taxon>Actinomycetota</taxon>
        <taxon>Actinomycetes</taxon>
        <taxon>Streptosporangiales</taxon>
        <taxon>Streptosporangiaceae</taxon>
        <taxon>Streptosporangium</taxon>
    </lineage>
</organism>
<dbReference type="GO" id="GO:0005886">
    <property type="term" value="C:plasma membrane"/>
    <property type="evidence" value="ECO:0007669"/>
    <property type="project" value="UniProtKB-SubCell"/>
</dbReference>
<gene>
    <name evidence="9" type="ORF">FHS44_006507</name>
</gene>
<protein>
    <recommendedName>
        <fullName evidence="7">NADH-quinone oxidoreductase subunit</fullName>
        <ecNumber evidence="7">7.1.1.-</ecNumber>
    </recommendedName>
</protein>
<keyword evidence="10" id="KW-1185">Reference proteome</keyword>
<evidence type="ECO:0000256" key="8">
    <source>
        <dbReference type="SAM" id="Phobius"/>
    </source>
</evidence>
<evidence type="ECO:0000256" key="5">
    <source>
        <dbReference type="ARBA" id="ARBA00022989"/>
    </source>
</evidence>
<feature type="transmembrane region" description="Helical" evidence="8">
    <location>
        <begin position="84"/>
        <end position="107"/>
    </location>
</feature>
<keyword evidence="7" id="KW-0874">Quinone</keyword>
<evidence type="ECO:0000256" key="1">
    <source>
        <dbReference type="ARBA" id="ARBA00004370"/>
    </source>
</evidence>
<dbReference type="PANTHER" id="PTHR11058:SF9">
    <property type="entry name" value="NADH-UBIQUINONE OXIDOREDUCTASE CHAIN 3"/>
    <property type="match status" value="1"/>
</dbReference>
<name>A0A7W7VRG0_9ACTN</name>
<dbReference type="AlphaFoldDB" id="A0A7W7VRG0"/>
<evidence type="ECO:0000256" key="4">
    <source>
        <dbReference type="ARBA" id="ARBA00022692"/>
    </source>
</evidence>
<comment type="subcellular location">
    <subcellularLocation>
        <location evidence="7">Cell membrane</location>
        <topology evidence="7">Multi-pass membrane protein</topology>
    </subcellularLocation>
    <subcellularLocation>
        <location evidence="1">Membrane</location>
    </subcellularLocation>
</comment>
<dbReference type="PANTHER" id="PTHR11058">
    <property type="entry name" value="NADH-UBIQUINONE OXIDOREDUCTASE CHAIN 3"/>
    <property type="match status" value="1"/>
</dbReference>
<comment type="similarity">
    <text evidence="2 7">Belongs to the complex I subunit 3 family.</text>
</comment>
<sequence length="115" mass="12526">MEPWAAVLGLLGVLALGVLAVHALSRLLAPGPVLTVGPFLSGAPPREHALSRFHVRWYTVSLLFLAFDMEMVFMYPWALVVSEVGVGAVVEMFAFLGLLMTGVAYAWRQGALRWA</sequence>
<dbReference type="Pfam" id="PF00507">
    <property type="entry name" value="Oxidored_q4"/>
    <property type="match status" value="1"/>
</dbReference>
<evidence type="ECO:0000256" key="6">
    <source>
        <dbReference type="ARBA" id="ARBA00023136"/>
    </source>
</evidence>
<dbReference type="GO" id="GO:0008137">
    <property type="term" value="F:NADH dehydrogenase (ubiquinone) activity"/>
    <property type="evidence" value="ECO:0007669"/>
    <property type="project" value="InterPro"/>
</dbReference>
<dbReference type="RefSeq" id="WP_184721503.1">
    <property type="nucleotide sequence ID" value="NZ_JACHJP010000009.1"/>
</dbReference>
<evidence type="ECO:0000256" key="3">
    <source>
        <dbReference type="ARBA" id="ARBA00022448"/>
    </source>
</evidence>
<dbReference type="Proteomes" id="UP000552644">
    <property type="component" value="Unassembled WGS sequence"/>
</dbReference>
<dbReference type="EC" id="7.1.1.-" evidence="7"/>
<keyword evidence="6 8" id="KW-0472">Membrane</keyword>
<comment type="catalytic activity">
    <reaction evidence="7">
        <text>a quinone + NADH + 5 H(+)(in) = a quinol + NAD(+) + 4 H(+)(out)</text>
        <dbReference type="Rhea" id="RHEA:57888"/>
        <dbReference type="ChEBI" id="CHEBI:15378"/>
        <dbReference type="ChEBI" id="CHEBI:24646"/>
        <dbReference type="ChEBI" id="CHEBI:57540"/>
        <dbReference type="ChEBI" id="CHEBI:57945"/>
        <dbReference type="ChEBI" id="CHEBI:132124"/>
    </reaction>
</comment>
<keyword evidence="4 7" id="KW-0812">Transmembrane</keyword>
<dbReference type="GO" id="GO:0048038">
    <property type="term" value="F:quinone binding"/>
    <property type="evidence" value="ECO:0007669"/>
    <property type="project" value="UniProtKB-KW"/>
</dbReference>
<evidence type="ECO:0000313" key="9">
    <source>
        <dbReference type="EMBL" id="MBB4919365.1"/>
    </source>
</evidence>
<evidence type="ECO:0000256" key="2">
    <source>
        <dbReference type="ARBA" id="ARBA00008472"/>
    </source>
</evidence>